<dbReference type="InterPro" id="IPR021109">
    <property type="entry name" value="Peptidase_aspartic_dom_sf"/>
</dbReference>
<dbReference type="PANTHER" id="PTHR37984">
    <property type="entry name" value="PROTEIN CBG26694"/>
    <property type="match status" value="1"/>
</dbReference>
<protein>
    <recommendedName>
        <fullName evidence="1">RNA-directed DNA polymerase</fullName>
        <ecNumber evidence="1">2.7.7.49</ecNumber>
    </recommendedName>
</protein>
<gene>
    <name evidence="14" type="ORF">CM83_37858</name>
</gene>
<keyword evidence="6" id="KW-0378">Hydrolase</keyword>
<organism evidence="14">
    <name type="scientific">Lygus hesperus</name>
    <name type="common">Western plant bug</name>
    <dbReference type="NCBI Taxonomy" id="30085"/>
    <lineage>
        <taxon>Eukaryota</taxon>
        <taxon>Metazoa</taxon>
        <taxon>Ecdysozoa</taxon>
        <taxon>Arthropoda</taxon>
        <taxon>Hexapoda</taxon>
        <taxon>Insecta</taxon>
        <taxon>Pterygota</taxon>
        <taxon>Neoptera</taxon>
        <taxon>Paraneoptera</taxon>
        <taxon>Hemiptera</taxon>
        <taxon>Heteroptera</taxon>
        <taxon>Panheteroptera</taxon>
        <taxon>Cimicomorpha</taxon>
        <taxon>Miridae</taxon>
        <taxon>Mirini</taxon>
        <taxon>Lygus</taxon>
    </lineage>
</organism>
<keyword evidence="10" id="KW-0695">RNA-directed DNA polymerase</keyword>
<keyword evidence="8" id="KW-0694">RNA-binding</keyword>
<evidence type="ECO:0000256" key="11">
    <source>
        <dbReference type="SAM" id="MobiDB-lite"/>
    </source>
</evidence>
<feature type="domain" description="Reverse transcriptase" evidence="12">
    <location>
        <begin position="559"/>
        <end position="736"/>
    </location>
</feature>
<keyword evidence="7" id="KW-0460">Magnesium</keyword>
<dbReference type="GO" id="GO:0004519">
    <property type="term" value="F:endonuclease activity"/>
    <property type="evidence" value="ECO:0007669"/>
    <property type="project" value="UniProtKB-KW"/>
</dbReference>
<evidence type="ECO:0000313" key="14">
    <source>
        <dbReference type="EMBL" id="JAG07139.1"/>
    </source>
</evidence>
<dbReference type="SUPFAM" id="SSF56672">
    <property type="entry name" value="DNA/RNA polymerases"/>
    <property type="match status" value="1"/>
</dbReference>
<feature type="domain" description="Integrase catalytic" evidence="13">
    <location>
        <begin position="1103"/>
        <end position="1271"/>
    </location>
</feature>
<dbReference type="InterPro" id="IPR012337">
    <property type="entry name" value="RNaseH-like_sf"/>
</dbReference>
<dbReference type="SUPFAM" id="SSF53098">
    <property type="entry name" value="Ribonuclease H-like"/>
    <property type="match status" value="1"/>
</dbReference>
<dbReference type="Pfam" id="PF00078">
    <property type="entry name" value="RVT_1"/>
    <property type="match status" value="1"/>
</dbReference>
<dbReference type="CDD" id="cd01647">
    <property type="entry name" value="RT_LTR"/>
    <property type="match status" value="1"/>
</dbReference>
<dbReference type="GO" id="GO:0004190">
    <property type="term" value="F:aspartic-type endopeptidase activity"/>
    <property type="evidence" value="ECO:0007669"/>
    <property type="project" value="InterPro"/>
</dbReference>
<dbReference type="EC" id="2.7.7.49" evidence="1"/>
<dbReference type="InterPro" id="IPR050951">
    <property type="entry name" value="Retrovirus_Pol_polyprotein"/>
</dbReference>
<keyword evidence="3" id="KW-0548">Nucleotidyltransferase</keyword>
<evidence type="ECO:0000256" key="9">
    <source>
        <dbReference type="ARBA" id="ARBA00022908"/>
    </source>
</evidence>
<dbReference type="Pfam" id="PF17919">
    <property type="entry name" value="RT_RNaseH_2"/>
    <property type="match status" value="1"/>
</dbReference>
<dbReference type="InterPro" id="IPR001969">
    <property type="entry name" value="Aspartic_peptidase_AS"/>
</dbReference>
<evidence type="ECO:0000259" key="12">
    <source>
        <dbReference type="PROSITE" id="PS50878"/>
    </source>
</evidence>
<evidence type="ECO:0000256" key="5">
    <source>
        <dbReference type="ARBA" id="ARBA00022759"/>
    </source>
</evidence>
<keyword evidence="5" id="KW-0255">Endonuclease</keyword>
<dbReference type="Pfam" id="PF17921">
    <property type="entry name" value="Integrase_H2C2"/>
    <property type="match status" value="1"/>
</dbReference>
<dbReference type="GO" id="GO:0003964">
    <property type="term" value="F:RNA-directed DNA polymerase activity"/>
    <property type="evidence" value="ECO:0007669"/>
    <property type="project" value="UniProtKB-KW"/>
</dbReference>
<dbReference type="FunFam" id="3.10.10.10:FF:000003">
    <property type="entry name" value="Retrovirus-related Pol polyprotein from transposon 297-like Protein"/>
    <property type="match status" value="1"/>
</dbReference>
<reference evidence="14" key="1">
    <citation type="journal article" date="2014" name="PLoS ONE">
        <title>Transcriptome-Based Identification of ABC Transporters in the Western Tarnished Plant Bug Lygus hesperus.</title>
        <authorList>
            <person name="Hull J.J."/>
            <person name="Chaney K."/>
            <person name="Geib S.M."/>
            <person name="Fabrick J.A."/>
            <person name="Brent C.S."/>
            <person name="Walsh D."/>
            <person name="Lavine L.C."/>
        </authorList>
    </citation>
    <scope>NUCLEOTIDE SEQUENCE</scope>
</reference>
<dbReference type="InterPro" id="IPR036397">
    <property type="entry name" value="RNaseH_sf"/>
</dbReference>
<dbReference type="CDD" id="cd09274">
    <property type="entry name" value="RNase_HI_RT_Ty3"/>
    <property type="match status" value="1"/>
</dbReference>
<dbReference type="PROSITE" id="PS50994">
    <property type="entry name" value="INTEGRASE"/>
    <property type="match status" value="1"/>
</dbReference>
<dbReference type="Gene3D" id="3.30.70.270">
    <property type="match status" value="2"/>
</dbReference>
<dbReference type="Gene3D" id="3.10.10.10">
    <property type="entry name" value="HIV Type 1 Reverse Transcriptase, subunit A, domain 1"/>
    <property type="match status" value="1"/>
</dbReference>
<keyword evidence="2" id="KW-0808">Transferase</keyword>
<dbReference type="PANTHER" id="PTHR37984:SF8">
    <property type="entry name" value="CCHC-TYPE DOMAIN-CONTAINING PROTEIN"/>
    <property type="match status" value="1"/>
</dbReference>
<evidence type="ECO:0000256" key="6">
    <source>
        <dbReference type="ARBA" id="ARBA00022801"/>
    </source>
</evidence>
<evidence type="ECO:0000259" key="13">
    <source>
        <dbReference type="PROSITE" id="PS50994"/>
    </source>
</evidence>
<dbReference type="FunFam" id="1.10.340.70:FF:000003">
    <property type="entry name" value="Protein CBG25708"/>
    <property type="match status" value="1"/>
</dbReference>
<dbReference type="Gene3D" id="1.10.340.70">
    <property type="match status" value="1"/>
</dbReference>
<dbReference type="SUPFAM" id="SSF50630">
    <property type="entry name" value="Acid proteases"/>
    <property type="match status" value="1"/>
</dbReference>
<dbReference type="GO" id="GO:0042575">
    <property type="term" value="C:DNA polymerase complex"/>
    <property type="evidence" value="ECO:0007669"/>
    <property type="project" value="UniProtKB-ARBA"/>
</dbReference>
<sequence>MASIPRDSGISDSFFEPEDLLRDSFIASIFDSTLSNRTPSHIVTHERITMSQTIALPPNFGSLEIDGVSTTNLSKKWSDWIKQFQLYLVASGLDTEADKRKVAILLSLIGPQSMTIFNSFKVDENTVSYEDLVKKFADHFTPKKNTTVERHNFFTRHQKSGESIDEYVTALKNLSQTCDFSTLNDPLIKDMLIVGLRRENLKIKERLLQEDNLDLDKALKICRSIELSKIQAESLDNSANEGNLNSISASSSKTSSNFQKPERDQQGRRHQAGYGKRHDQGERGRSKQRSSSRSRQRSSSNQYNNRSGQKNHARDNLCGRCGQIHRFRCPAYGIKCESCSKLNHYTHMCKARKVQAINLKEERYVLNNNNTNDDYFVCQVSSPADSQVWSVDLIINKSKISCLLDTGAQLNCMPLSVYESLGFDQSLLRPNNLKITTYCGNIIRSLGYCNLSCMINGKTSLIPFNIVNIKCQTVLGLRSCQSLDLIRRVNVVSSQLSDSAEVNKLLQAHKTCFEGLGKLPTACKLTLKEGAVPVVDAPRKLPFKIHEKVKNELDRMERDEVIAKVNEPSDWVSSMVVTVKKSGNLRVCIDPKNLNKNLKREHYQLPTTEDIRAKIIGASVFSTLDANSGFWIIPLDPSSSNLLTFNTPWGRYKFLRLPFGVSPASEIFHAKMQEIFGDLPGVIIFLDDILIFANSIEEHNKRLEALLERAKTYNVKFNKTKCKFCLPKIKYLGHVFSKDGVQADQDKVRAIMEMKDPEDKTGVQRFLGMVTYLGSFIQNLSEKTTPLRQLIKKDSQWEWQSTHKNAFENLKKELSSTPVLAHFDVKAPITLTVDASKSAVGCCLLQNGKPVAYASQTMTQCQQNYPQIGKELYAVVFACKRFYQYIFGQSVTVETDHAPLVTLSKKPLAKVPPSLQRMFLKLQPFELKFVHKPGRLMYVADALSRAALPEIDNSFDEDVTVHVNLIRNSLAVHPKTLEEIQVATSKDETLVGVITNCNGGWPNNKNQVSDLVKPFWNFRDELSATHGVLWKNSSIVIPRSMVPEILKKVHTSHMSAEKAKSLIRGVLFWPQMSTDIENFVQNCTACIKYKPNQANEPLIPHEIPNLPWQKLSADFFEFDSKSYLVLMDYFSKYIELVQMNSINAASTITTLKSIFGRHGIPLQLFTDNGPPWDSKLFQEFCKNWDIEHKTSSPNYARSNGQAESGVKIAKNILKKCREGKDDLFLALLHYRNTPKGKIGSPAQILMSRRLRCVIPVSELLLQPKVLSPSIQKNLIIEQQKRYKCHHDKKSRPLKSLQVGEKVYFKRNPKLHWEEAIVQKTAGTRSYIVQDSNGRTYRRNRVHIFTPPMSILKNSENNESPISPKPMCFSPSNRNCTDDVTTPVHNPSSPIKPNSLDRTLSSVPLEKTKSKSTVTIVETPKSSRQQYTRYGRAIKPPKRFTFTKNEEY</sequence>
<feature type="compositionally biased region" description="Low complexity" evidence="11">
    <location>
        <begin position="246"/>
        <end position="256"/>
    </location>
</feature>
<dbReference type="PROSITE" id="PS50878">
    <property type="entry name" value="RT_POL"/>
    <property type="match status" value="1"/>
</dbReference>
<evidence type="ECO:0000256" key="1">
    <source>
        <dbReference type="ARBA" id="ARBA00012493"/>
    </source>
</evidence>
<dbReference type="InterPro" id="IPR001584">
    <property type="entry name" value="Integrase_cat-core"/>
</dbReference>
<dbReference type="InterPro" id="IPR043128">
    <property type="entry name" value="Rev_trsase/Diguanyl_cyclase"/>
</dbReference>
<dbReference type="InterPro" id="IPR041577">
    <property type="entry name" value="RT_RNaseH_2"/>
</dbReference>
<dbReference type="GO" id="GO:0003723">
    <property type="term" value="F:RNA binding"/>
    <property type="evidence" value="ECO:0007669"/>
    <property type="project" value="UniProtKB-KW"/>
</dbReference>
<evidence type="ECO:0000256" key="3">
    <source>
        <dbReference type="ARBA" id="ARBA00022695"/>
    </source>
</evidence>
<evidence type="ECO:0000256" key="10">
    <source>
        <dbReference type="ARBA" id="ARBA00022918"/>
    </source>
</evidence>
<evidence type="ECO:0000256" key="7">
    <source>
        <dbReference type="ARBA" id="ARBA00022842"/>
    </source>
</evidence>
<name>A0A0A9WHB1_LYGHE</name>
<evidence type="ECO:0000256" key="4">
    <source>
        <dbReference type="ARBA" id="ARBA00022722"/>
    </source>
</evidence>
<dbReference type="FunFam" id="3.30.70.270:FF:000026">
    <property type="entry name" value="Transposon Ty3-G Gag-Pol polyprotein"/>
    <property type="match status" value="1"/>
</dbReference>
<dbReference type="Gene3D" id="2.40.70.10">
    <property type="entry name" value="Acid Proteases"/>
    <property type="match status" value="1"/>
</dbReference>
<feature type="compositionally biased region" description="Low complexity" evidence="11">
    <location>
        <begin position="297"/>
        <end position="308"/>
    </location>
</feature>
<feature type="compositionally biased region" description="Basic residues" evidence="11">
    <location>
        <begin position="286"/>
        <end position="296"/>
    </location>
</feature>
<dbReference type="GO" id="GO:0006508">
    <property type="term" value="P:proteolysis"/>
    <property type="evidence" value="ECO:0007669"/>
    <property type="project" value="InterPro"/>
</dbReference>
<feature type="region of interest" description="Disordered" evidence="11">
    <location>
        <begin position="238"/>
        <end position="312"/>
    </location>
</feature>
<dbReference type="PROSITE" id="PS00141">
    <property type="entry name" value="ASP_PROTEASE"/>
    <property type="match status" value="1"/>
</dbReference>
<dbReference type="EMBL" id="GBHO01036465">
    <property type="protein sequence ID" value="JAG07139.1"/>
    <property type="molecule type" value="Transcribed_RNA"/>
</dbReference>
<dbReference type="FunFam" id="3.10.20.370:FF:000001">
    <property type="entry name" value="Retrovirus-related Pol polyprotein from transposon 17.6-like protein"/>
    <property type="match status" value="1"/>
</dbReference>
<dbReference type="Pfam" id="PF00665">
    <property type="entry name" value="rve"/>
    <property type="match status" value="1"/>
</dbReference>
<reference evidence="14" key="2">
    <citation type="submission" date="2014-07" db="EMBL/GenBank/DDBJ databases">
        <authorList>
            <person name="Hull J."/>
        </authorList>
    </citation>
    <scope>NUCLEOTIDE SEQUENCE</scope>
</reference>
<feature type="region of interest" description="Disordered" evidence="11">
    <location>
        <begin position="1403"/>
        <end position="1447"/>
    </location>
</feature>
<proteinExistence type="predicted"/>
<feature type="compositionally biased region" description="Basic and acidic residues" evidence="11">
    <location>
        <begin position="276"/>
        <end position="285"/>
    </location>
</feature>
<keyword evidence="9" id="KW-0229">DNA integration</keyword>
<evidence type="ECO:0000256" key="2">
    <source>
        <dbReference type="ARBA" id="ARBA00022679"/>
    </source>
</evidence>
<dbReference type="GO" id="GO:0015074">
    <property type="term" value="P:DNA integration"/>
    <property type="evidence" value="ECO:0007669"/>
    <property type="project" value="UniProtKB-KW"/>
</dbReference>
<dbReference type="Gene3D" id="3.30.420.10">
    <property type="entry name" value="Ribonuclease H-like superfamily/Ribonuclease H"/>
    <property type="match status" value="1"/>
</dbReference>
<dbReference type="InterPro" id="IPR043502">
    <property type="entry name" value="DNA/RNA_pol_sf"/>
</dbReference>
<dbReference type="InterPro" id="IPR000477">
    <property type="entry name" value="RT_dom"/>
</dbReference>
<dbReference type="InterPro" id="IPR041588">
    <property type="entry name" value="Integrase_H2C2"/>
</dbReference>
<dbReference type="FunFam" id="3.30.420.10:FF:000063">
    <property type="entry name" value="Retrovirus-related Pol polyprotein from transposon 297-like Protein"/>
    <property type="match status" value="1"/>
</dbReference>
<evidence type="ECO:0000256" key="8">
    <source>
        <dbReference type="ARBA" id="ARBA00022884"/>
    </source>
</evidence>
<keyword evidence="4" id="KW-0540">Nuclease</keyword>
<accession>A0A0A9WHB1</accession>
<feature type="compositionally biased region" description="Polar residues" evidence="11">
    <location>
        <begin position="1410"/>
        <end position="1427"/>
    </location>
</feature>